<keyword evidence="12" id="KW-0862">Zinc</keyword>
<evidence type="ECO:0000259" key="20">
    <source>
        <dbReference type="PROSITE" id="PS50089"/>
    </source>
</evidence>
<dbReference type="Gene3D" id="3.30.40.10">
    <property type="entry name" value="Zinc/RING finger domain, C3HC4 (zinc finger)"/>
    <property type="match status" value="1"/>
</dbReference>
<dbReference type="FunFam" id="3.30.40.10:FF:000112">
    <property type="entry name" value="RING finger protein 10"/>
    <property type="match status" value="1"/>
</dbReference>
<keyword evidence="13" id="KW-0539">Nucleus</keyword>
<comment type="subunit">
    <text evidence="17">Interacts with MEOX2.</text>
</comment>
<evidence type="ECO:0000256" key="5">
    <source>
        <dbReference type="ARBA" id="ARBA00008117"/>
    </source>
</evidence>
<organism evidence="21 22">
    <name type="scientific">Carlito syrichta</name>
    <name type="common">Philippine tarsier</name>
    <name type="synonym">Tarsius syrichta</name>
    <dbReference type="NCBI Taxonomy" id="1868482"/>
    <lineage>
        <taxon>Eukaryota</taxon>
        <taxon>Metazoa</taxon>
        <taxon>Chordata</taxon>
        <taxon>Craniata</taxon>
        <taxon>Vertebrata</taxon>
        <taxon>Euteleostomi</taxon>
        <taxon>Mammalia</taxon>
        <taxon>Eutheria</taxon>
        <taxon>Euarchontoglires</taxon>
        <taxon>Primates</taxon>
        <taxon>Haplorrhini</taxon>
        <taxon>Tarsiiformes</taxon>
        <taxon>Tarsiidae</taxon>
        <taxon>Carlito</taxon>
    </lineage>
</organism>
<evidence type="ECO:0000313" key="22">
    <source>
        <dbReference type="RefSeq" id="XP_021562378.1"/>
    </source>
</evidence>
<dbReference type="AlphaFoldDB" id="A0A3Q0DKT7"/>
<dbReference type="Proteomes" id="UP000189704">
    <property type="component" value="Unplaced"/>
</dbReference>
<keyword evidence="21" id="KW-1185">Reference proteome</keyword>
<evidence type="ECO:0000256" key="1">
    <source>
        <dbReference type="ARBA" id="ARBA00000900"/>
    </source>
</evidence>
<evidence type="ECO:0000256" key="18">
    <source>
        <dbReference type="PROSITE-ProRule" id="PRU00175"/>
    </source>
</evidence>
<evidence type="ECO:0000256" key="17">
    <source>
        <dbReference type="ARBA" id="ARBA00062812"/>
    </source>
</evidence>
<dbReference type="Pfam" id="PF00097">
    <property type="entry name" value="zf-C3HC4"/>
    <property type="match status" value="1"/>
</dbReference>
<feature type="compositionally biased region" description="Basic and acidic residues" evidence="19">
    <location>
        <begin position="116"/>
        <end position="126"/>
    </location>
</feature>
<feature type="compositionally biased region" description="Low complexity" evidence="19">
    <location>
        <begin position="76"/>
        <end position="90"/>
    </location>
</feature>
<evidence type="ECO:0000313" key="21">
    <source>
        <dbReference type="Proteomes" id="UP000189704"/>
    </source>
</evidence>
<reference evidence="22" key="1">
    <citation type="submission" date="2025-08" db="UniProtKB">
        <authorList>
            <consortium name="RefSeq"/>
        </authorList>
    </citation>
    <scope>IDENTIFICATION</scope>
</reference>
<evidence type="ECO:0000256" key="7">
    <source>
        <dbReference type="ARBA" id="ARBA00022490"/>
    </source>
</evidence>
<dbReference type="STRING" id="1868482.ENSTSYP00000005618"/>
<comment type="subcellular location">
    <subcellularLocation>
        <location evidence="3">Cytoplasm</location>
    </subcellularLocation>
    <subcellularLocation>
        <location evidence="2">Nucleus</location>
    </subcellularLocation>
</comment>
<evidence type="ECO:0000256" key="12">
    <source>
        <dbReference type="ARBA" id="ARBA00022833"/>
    </source>
</evidence>
<feature type="compositionally biased region" description="Polar residues" evidence="19">
    <location>
        <begin position="1"/>
        <end position="10"/>
    </location>
</feature>
<comment type="function">
    <text evidence="16">E3 ubiquitin-protein ligase that catalyzes monoubiquitination of 40S ribosomal proteins RPS2/us5 and RPS3/us3 in response to ribosome stalling. Part of a ribosome quality control that takes place when ribosomes have stalled during translation initiation (iRQC): RNF10 acts by mediating monoubiquitination of RPS2/us5 and RPS3/us3, promoting their degradation by the proteasome. Also promotes ubiquitination of 40S ribosomal proteins in response to ribosome stalling during translation elongation. The action of RNF10 in iRQC is counteracted by USP10. May also act as a transcriptional factor involved in the regulation of MAG (Myelin-associated glycoprotein) expression. Acts as a regulator of Schwann cell differentiation and myelination.</text>
</comment>
<feature type="compositionally biased region" description="Basic and acidic residues" evidence="19">
    <location>
        <begin position="725"/>
        <end position="737"/>
    </location>
</feature>
<dbReference type="CDD" id="cd16536">
    <property type="entry name" value="RING-HC_RNF10"/>
    <property type="match status" value="1"/>
</dbReference>
<dbReference type="GO" id="GO:0061630">
    <property type="term" value="F:ubiquitin protein ligase activity"/>
    <property type="evidence" value="ECO:0007669"/>
    <property type="project" value="UniProtKB-EC"/>
</dbReference>
<dbReference type="PROSITE" id="PS50089">
    <property type="entry name" value="ZF_RING_2"/>
    <property type="match status" value="1"/>
</dbReference>
<dbReference type="InterPro" id="IPR013083">
    <property type="entry name" value="Znf_RING/FYVE/PHD"/>
</dbReference>
<dbReference type="KEGG" id="csyr:103276150"/>
<protein>
    <recommendedName>
        <fullName evidence="14">E3 ubiquitin-protein ligase RNF10</fullName>
        <ecNumber evidence="6">2.3.2.27</ecNumber>
    </recommendedName>
    <alternativeName>
        <fullName evidence="15">RING finger protein 10</fullName>
    </alternativeName>
</protein>
<comment type="pathway">
    <text evidence="4">Protein modification; protein ubiquitination.</text>
</comment>
<comment type="catalytic activity">
    <reaction evidence="1">
        <text>S-ubiquitinyl-[E2 ubiquitin-conjugating enzyme]-L-cysteine + [acceptor protein]-L-lysine = [E2 ubiquitin-conjugating enzyme]-L-cysteine + N(6)-ubiquitinyl-[acceptor protein]-L-lysine.</text>
        <dbReference type="EC" id="2.3.2.27"/>
    </reaction>
</comment>
<dbReference type="GO" id="GO:0000976">
    <property type="term" value="F:transcription cis-regulatory region binding"/>
    <property type="evidence" value="ECO:0007669"/>
    <property type="project" value="TreeGrafter"/>
</dbReference>
<dbReference type="OMA" id="PRWKKCP"/>
<feature type="domain" description="RING-type" evidence="20">
    <location>
        <begin position="227"/>
        <end position="268"/>
    </location>
</feature>
<proteinExistence type="inferred from homology"/>
<comment type="similarity">
    <text evidence="5">Belongs to the RNF10 family.</text>
</comment>
<feature type="compositionally biased region" description="Low complexity" evidence="19">
    <location>
        <begin position="105"/>
        <end position="115"/>
    </location>
</feature>
<dbReference type="GeneID" id="103276150"/>
<keyword evidence="9" id="KW-0479">Metal-binding</keyword>
<evidence type="ECO:0000256" key="11">
    <source>
        <dbReference type="ARBA" id="ARBA00022786"/>
    </source>
</evidence>
<evidence type="ECO:0000256" key="9">
    <source>
        <dbReference type="ARBA" id="ARBA00022723"/>
    </source>
</evidence>
<accession>A0A3Q0DKT7</accession>
<dbReference type="InterPro" id="IPR039739">
    <property type="entry name" value="MAG2/RNF10"/>
</dbReference>
<evidence type="ECO:0000256" key="19">
    <source>
        <dbReference type="SAM" id="MobiDB-lite"/>
    </source>
</evidence>
<dbReference type="SMART" id="SM00184">
    <property type="entry name" value="RING"/>
    <property type="match status" value="1"/>
</dbReference>
<evidence type="ECO:0000256" key="6">
    <source>
        <dbReference type="ARBA" id="ARBA00012483"/>
    </source>
</evidence>
<feature type="compositionally biased region" description="Polar residues" evidence="19">
    <location>
        <begin position="803"/>
        <end position="812"/>
    </location>
</feature>
<dbReference type="PANTHER" id="PTHR12983:SF9">
    <property type="entry name" value="E3 UBIQUITIN-PROTEIN LIGASE RNF10"/>
    <property type="match status" value="1"/>
</dbReference>
<evidence type="ECO:0000256" key="10">
    <source>
        <dbReference type="ARBA" id="ARBA00022771"/>
    </source>
</evidence>
<dbReference type="InterPro" id="IPR001841">
    <property type="entry name" value="Znf_RING"/>
</dbReference>
<name>A0A3Q0DKT7_CARSF</name>
<feature type="region of interest" description="Disordered" evidence="19">
    <location>
        <begin position="1"/>
        <end position="136"/>
    </location>
</feature>
<feature type="region of interest" description="Disordered" evidence="19">
    <location>
        <begin position="725"/>
        <end position="812"/>
    </location>
</feature>
<dbReference type="GO" id="GO:0005634">
    <property type="term" value="C:nucleus"/>
    <property type="evidence" value="ECO:0007669"/>
    <property type="project" value="UniProtKB-SubCell"/>
</dbReference>
<sequence>MLQSSPSAAATASDMDKSSGSNSSSASSGCSKGPPPPRSASAGPAGDSKPKSDGKNSSGSKRYNRKREPSYPKNESFSNQSRRSSSQKSKTFNKMPPQRGGGGSSSKLFSSSFNGGRRDEVAEAQRAEFSPAQLSGPKKINLNHLLNFTFEPRGQAGHFEGGGHGSWGKRNKWGHKPFNKELFLQANCQFVVSEDQDYTAHFADPDTLVNWDFVEQVRICSHEVPSCPICLYPPTAAKITRCGHIFCWACILHYLSLSEKTWSKCPICYSSVHKKDLKSVVATESRQYVVGDTITMQLMKREKGVLVALPKSKWMNVDHPIHLGDEQHSQYSKLLLASKEQVLLRVVLEEKVALQQQLAEEKHTPESCFIEAAIQELKTREEALSGMTESREEVTGVVGTLEQLMLMTPLAKESVFQTRKGVQEYLSAFDEETTEVCSVDSHCPLALPLVEEEEAVFEPEPEGLSETCDDSELAVDNLGEGTICIESSQQEPITKPGFTHQSSSPCYYFYQAEDGQHMFLHPVNVRCLVREYGSLEQSPEKISATVVEIAGYSMSEDVRQRHRYLSHLPLTCEFSICELALQPPMVSKETLEMFSDDIEKRKRQRQKKAREERCREHRIEMEENKKQGRYPEVHIPLENLQQFPAFNSYTCSSGSALDPNSTEGCGAFSLSPLSRSPGSHADFLLTPLSPTAGQGSPSFCVGSLEEDSPFPSFAQMLRVGKAKADVWPKTAPKKDENSLVPPAPVDSDGESDNSDRVPVPSFQNSFSQAIEAAFMKLDTPATSDPLSEEKGGKKRKKQKQKLLFSTSVVHTK</sequence>
<evidence type="ECO:0000256" key="16">
    <source>
        <dbReference type="ARBA" id="ARBA00053639"/>
    </source>
</evidence>
<dbReference type="GO" id="GO:0031643">
    <property type="term" value="P:positive regulation of myelination"/>
    <property type="evidence" value="ECO:0007669"/>
    <property type="project" value="TreeGrafter"/>
</dbReference>
<dbReference type="CTD" id="9921"/>
<evidence type="ECO:0000256" key="14">
    <source>
        <dbReference type="ARBA" id="ARBA00035131"/>
    </source>
</evidence>
<dbReference type="SUPFAM" id="SSF57850">
    <property type="entry name" value="RING/U-box"/>
    <property type="match status" value="1"/>
</dbReference>
<gene>
    <name evidence="22" type="primary">RNF10</name>
</gene>
<keyword evidence="8" id="KW-0808">Transferase</keyword>
<feature type="compositionally biased region" description="Low complexity" evidence="19">
    <location>
        <begin position="18"/>
        <end position="32"/>
    </location>
</feature>
<dbReference type="OrthoDB" id="10064108at2759"/>
<evidence type="ECO:0000256" key="13">
    <source>
        <dbReference type="ARBA" id="ARBA00023242"/>
    </source>
</evidence>
<evidence type="ECO:0000256" key="8">
    <source>
        <dbReference type="ARBA" id="ARBA00022679"/>
    </source>
</evidence>
<dbReference type="GO" id="GO:0008270">
    <property type="term" value="F:zinc ion binding"/>
    <property type="evidence" value="ECO:0007669"/>
    <property type="project" value="UniProtKB-KW"/>
</dbReference>
<dbReference type="PANTHER" id="PTHR12983">
    <property type="entry name" value="RING FINGER 10 FAMILY MEMBER"/>
    <property type="match status" value="1"/>
</dbReference>
<dbReference type="RefSeq" id="XP_021562378.1">
    <property type="nucleotide sequence ID" value="XM_021706703.1"/>
</dbReference>
<evidence type="ECO:0000256" key="15">
    <source>
        <dbReference type="ARBA" id="ARBA00035390"/>
    </source>
</evidence>
<keyword evidence="7" id="KW-0963">Cytoplasm</keyword>
<evidence type="ECO:0000256" key="4">
    <source>
        <dbReference type="ARBA" id="ARBA00004906"/>
    </source>
</evidence>
<keyword evidence="11" id="KW-0833">Ubl conjugation pathway</keyword>
<dbReference type="InterPro" id="IPR017907">
    <property type="entry name" value="Znf_RING_CS"/>
</dbReference>
<evidence type="ECO:0000256" key="3">
    <source>
        <dbReference type="ARBA" id="ARBA00004496"/>
    </source>
</evidence>
<dbReference type="InterPro" id="IPR018957">
    <property type="entry name" value="Znf_C3HC4_RING-type"/>
</dbReference>
<dbReference type="PROSITE" id="PS00518">
    <property type="entry name" value="ZF_RING_1"/>
    <property type="match status" value="1"/>
</dbReference>
<keyword evidence="10 18" id="KW-0863">Zinc-finger</keyword>
<evidence type="ECO:0000256" key="2">
    <source>
        <dbReference type="ARBA" id="ARBA00004123"/>
    </source>
</evidence>
<dbReference type="GO" id="GO:0005737">
    <property type="term" value="C:cytoplasm"/>
    <property type="evidence" value="ECO:0007669"/>
    <property type="project" value="UniProtKB-SubCell"/>
</dbReference>
<dbReference type="EC" id="2.3.2.27" evidence="6"/>
<dbReference type="GO" id="GO:0045944">
    <property type="term" value="P:positive regulation of transcription by RNA polymerase II"/>
    <property type="evidence" value="ECO:0007669"/>
    <property type="project" value="TreeGrafter"/>
</dbReference>